<comment type="caution">
    <text evidence="1">The sequence shown here is derived from an EMBL/GenBank/DDBJ whole genome shotgun (WGS) entry which is preliminary data.</text>
</comment>
<dbReference type="EMBL" id="JAPEIS010000003">
    <property type="protein sequence ID" value="KAJ8067942.1"/>
    <property type="molecule type" value="Genomic_DNA"/>
</dbReference>
<reference evidence="1" key="1">
    <citation type="submission" date="2022-11" db="EMBL/GenBank/DDBJ databases">
        <title>Genome Resource of Sclerotinia nivalis Strain SnTB1, a Plant Pathogen Isolated from American Ginseng.</title>
        <authorList>
            <person name="Fan S."/>
        </authorList>
    </citation>
    <scope>NUCLEOTIDE SEQUENCE</scope>
    <source>
        <strain evidence="1">SnTB1</strain>
    </source>
</reference>
<sequence>MFSICVEPSKYINTECSVCIKILDCLKLHSEEVSRVDPYEDIELGTVHEIIHSTTCEHHLALMSPINGLLLCSSKIWFSDRLCIQCDDLSELNGRI</sequence>
<name>A0A9X0AS33_9HELO</name>
<organism evidence="1 2">
    <name type="scientific">Sclerotinia nivalis</name>
    <dbReference type="NCBI Taxonomy" id="352851"/>
    <lineage>
        <taxon>Eukaryota</taxon>
        <taxon>Fungi</taxon>
        <taxon>Dikarya</taxon>
        <taxon>Ascomycota</taxon>
        <taxon>Pezizomycotina</taxon>
        <taxon>Leotiomycetes</taxon>
        <taxon>Helotiales</taxon>
        <taxon>Sclerotiniaceae</taxon>
        <taxon>Sclerotinia</taxon>
    </lineage>
</organism>
<proteinExistence type="predicted"/>
<evidence type="ECO:0000313" key="2">
    <source>
        <dbReference type="Proteomes" id="UP001152300"/>
    </source>
</evidence>
<gene>
    <name evidence="1" type="ORF">OCU04_003524</name>
</gene>
<keyword evidence="2" id="KW-1185">Reference proteome</keyword>
<dbReference type="AlphaFoldDB" id="A0A9X0AS33"/>
<accession>A0A9X0AS33</accession>
<dbReference type="Proteomes" id="UP001152300">
    <property type="component" value="Unassembled WGS sequence"/>
</dbReference>
<protein>
    <submittedName>
        <fullName evidence="1">Uncharacterized protein</fullName>
    </submittedName>
</protein>
<evidence type="ECO:0000313" key="1">
    <source>
        <dbReference type="EMBL" id="KAJ8067942.1"/>
    </source>
</evidence>